<evidence type="ECO:0000313" key="2">
    <source>
        <dbReference type="Proteomes" id="UP000694865"/>
    </source>
</evidence>
<dbReference type="PANTHER" id="PTHR12697:SF5">
    <property type="entry name" value="DEOXYHYPUSINE HYDROXYLASE"/>
    <property type="match status" value="1"/>
</dbReference>
<organism evidence="2 3">
    <name type="scientific">Saccoglossus kowalevskii</name>
    <name type="common">Acorn worm</name>
    <dbReference type="NCBI Taxonomy" id="10224"/>
    <lineage>
        <taxon>Eukaryota</taxon>
        <taxon>Metazoa</taxon>
        <taxon>Hemichordata</taxon>
        <taxon>Enteropneusta</taxon>
        <taxon>Harrimaniidae</taxon>
        <taxon>Saccoglossus</taxon>
    </lineage>
</organism>
<protein>
    <submittedName>
        <fullName evidence="3">Deoxyhypusine hydroxylase-like</fullName>
    </submittedName>
</protein>
<gene>
    <name evidence="3" type="primary">LOC102800457</name>
</gene>
<name>A0ABM0LZ59_SACKO</name>
<dbReference type="RefSeq" id="XP_006813050.1">
    <property type="nucleotide sequence ID" value="XM_006812987.1"/>
</dbReference>
<dbReference type="Gene3D" id="1.25.10.10">
    <property type="entry name" value="Leucine-rich Repeat Variant"/>
    <property type="match status" value="1"/>
</dbReference>
<evidence type="ECO:0000313" key="3">
    <source>
        <dbReference type="RefSeq" id="XP_006813050.1"/>
    </source>
</evidence>
<evidence type="ECO:0000256" key="1">
    <source>
        <dbReference type="SAM" id="MobiDB-lite"/>
    </source>
</evidence>
<dbReference type="Pfam" id="PF13646">
    <property type="entry name" value="HEAT_2"/>
    <property type="match status" value="1"/>
</dbReference>
<dbReference type="Proteomes" id="UP000694865">
    <property type="component" value="Unplaced"/>
</dbReference>
<sequence>MTIKIQCVSHTCSVRQLFHLLTAEALGAIGSDTAVNILKKYATDQNVEIAETCQLALDRIEWVNSEEQEQLPESPYPTVDPAPAAKDNNVESLRKTLLDDKLSMFERYRAMFALRNKGCKQSVLALAEGLGCSSILFRHEIAYALGQMENEGGANQLIASLQNSNESPLVRHECATALAAIGRADCVQALNDNINDGESVVSESCELGLNMYIWLVNITTGIFKTYKRVTRWILTDSSKTLPE</sequence>
<dbReference type="InterPro" id="IPR011989">
    <property type="entry name" value="ARM-like"/>
</dbReference>
<dbReference type="InterPro" id="IPR004155">
    <property type="entry name" value="PBS_lyase_HEAT"/>
</dbReference>
<dbReference type="SUPFAM" id="SSF48371">
    <property type="entry name" value="ARM repeat"/>
    <property type="match status" value="1"/>
</dbReference>
<dbReference type="InterPro" id="IPR016024">
    <property type="entry name" value="ARM-type_fold"/>
</dbReference>
<dbReference type="GeneID" id="102800457"/>
<keyword evidence="2" id="KW-1185">Reference proteome</keyword>
<reference evidence="3" key="1">
    <citation type="submission" date="2025-08" db="UniProtKB">
        <authorList>
            <consortium name="RefSeq"/>
        </authorList>
    </citation>
    <scope>IDENTIFICATION</scope>
    <source>
        <tissue evidence="3">Testes</tissue>
    </source>
</reference>
<accession>A0ABM0LZ59</accession>
<dbReference type="SMART" id="SM00567">
    <property type="entry name" value="EZ_HEAT"/>
    <property type="match status" value="4"/>
</dbReference>
<dbReference type="PANTHER" id="PTHR12697">
    <property type="entry name" value="PBS LYASE HEAT-LIKE PROTEIN"/>
    <property type="match status" value="1"/>
</dbReference>
<proteinExistence type="predicted"/>
<feature type="region of interest" description="Disordered" evidence="1">
    <location>
        <begin position="67"/>
        <end position="86"/>
    </location>
</feature>